<organism evidence="3 4">
    <name type="scientific">Cryobacterium psychrotolerans</name>
    <dbReference type="NCBI Taxonomy" id="386301"/>
    <lineage>
        <taxon>Bacteria</taxon>
        <taxon>Bacillati</taxon>
        <taxon>Actinomycetota</taxon>
        <taxon>Actinomycetes</taxon>
        <taxon>Micrococcales</taxon>
        <taxon>Microbacteriaceae</taxon>
        <taxon>Cryobacterium</taxon>
    </lineage>
</organism>
<evidence type="ECO:0000259" key="2">
    <source>
        <dbReference type="Pfam" id="PF13453"/>
    </source>
</evidence>
<dbReference type="RefSeq" id="WP_092324473.1">
    <property type="nucleotide sequence ID" value="NZ_FNFU01000018.1"/>
</dbReference>
<gene>
    <name evidence="3" type="ORF">SAMN05216282_11829</name>
</gene>
<reference evidence="3 4" key="1">
    <citation type="submission" date="2016-10" db="EMBL/GenBank/DDBJ databases">
        <authorList>
            <person name="de Groot N.N."/>
        </authorList>
    </citation>
    <scope>NUCLEOTIDE SEQUENCE [LARGE SCALE GENOMIC DNA]</scope>
    <source>
        <strain evidence="3 4">CGMCC 1.5382</strain>
    </source>
</reference>
<sequence>MKCPTDDTLLVMTDRSGIEIDYCPQCRGVWLDRGELDKIIERSSIAAVPQASAQPPAGYPANDGWSRGRTDDAHGQSHGGYSDGRKRKKENWLSELFD</sequence>
<evidence type="ECO:0000256" key="1">
    <source>
        <dbReference type="SAM" id="MobiDB-lite"/>
    </source>
</evidence>
<evidence type="ECO:0000313" key="3">
    <source>
        <dbReference type="EMBL" id="SDK92123.1"/>
    </source>
</evidence>
<protein>
    <recommendedName>
        <fullName evidence="2">Transcription factor zinc-finger domain-containing protein</fullName>
    </recommendedName>
</protein>
<dbReference type="OrthoDB" id="9814037at2"/>
<proteinExistence type="predicted"/>
<feature type="compositionally biased region" description="Low complexity" evidence="1">
    <location>
        <begin position="46"/>
        <end position="56"/>
    </location>
</feature>
<dbReference type="InterPro" id="IPR027392">
    <property type="entry name" value="TF_Znf"/>
</dbReference>
<evidence type="ECO:0000313" key="4">
    <source>
        <dbReference type="Proteomes" id="UP000198701"/>
    </source>
</evidence>
<dbReference type="AlphaFoldDB" id="A0A1G9FVE3"/>
<name>A0A1G9FVE3_9MICO</name>
<dbReference type="Proteomes" id="UP000198701">
    <property type="component" value="Unassembled WGS sequence"/>
</dbReference>
<dbReference type="EMBL" id="FNFU01000018">
    <property type="protein sequence ID" value="SDK92123.1"/>
    <property type="molecule type" value="Genomic_DNA"/>
</dbReference>
<keyword evidence="4" id="KW-1185">Reference proteome</keyword>
<feature type="domain" description="Transcription factor zinc-finger" evidence="2">
    <location>
        <begin position="2"/>
        <end position="42"/>
    </location>
</feature>
<feature type="region of interest" description="Disordered" evidence="1">
    <location>
        <begin position="46"/>
        <end position="98"/>
    </location>
</feature>
<accession>A0A1G9FVE3</accession>
<dbReference type="Pfam" id="PF13453">
    <property type="entry name" value="Zn_ribbon_TFIIB"/>
    <property type="match status" value="1"/>
</dbReference>
<feature type="compositionally biased region" description="Basic and acidic residues" evidence="1">
    <location>
        <begin position="66"/>
        <end position="75"/>
    </location>
</feature>